<name>A0A672ZY99_9TELE</name>
<dbReference type="GO" id="GO:0035091">
    <property type="term" value="F:phosphatidylinositol binding"/>
    <property type="evidence" value="ECO:0007669"/>
    <property type="project" value="TreeGrafter"/>
</dbReference>
<keyword evidence="4" id="KW-0597">Phosphoprotein</keyword>
<dbReference type="FunFam" id="3.30.530.20:FF:000001">
    <property type="entry name" value="Phosphatidylinositol transfer protein membrane associated 2"/>
    <property type="match status" value="1"/>
</dbReference>
<dbReference type="InterPro" id="IPR036412">
    <property type="entry name" value="HAD-like_sf"/>
</dbReference>
<dbReference type="InterPro" id="IPR055261">
    <property type="entry name" value="PI_transfer_N"/>
</dbReference>
<dbReference type="InterPro" id="IPR031315">
    <property type="entry name" value="LNS2/PITP"/>
</dbReference>
<dbReference type="InterPro" id="IPR004177">
    <property type="entry name" value="DDHD_dom"/>
</dbReference>
<feature type="region of interest" description="Disordered" evidence="6">
    <location>
        <begin position="1303"/>
        <end position="1366"/>
    </location>
</feature>
<dbReference type="CDD" id="cd08889">
    <property type="entry name" value="SRPBCC_PITPNM1-2_like"/>
    <property type="match status" value="1"/>
</dbReference>
<feature type="compositionally biased region" description="Basic and acidic residues" evidence="6">
    <location>
        <begin position="1320"/>
        <end position="1339"/>
    </location>
</feature>
<feature type="region of interest" description="Disordered" evidence="6">
    <location>
        <begin position="264"/>
        <end position="357"/>
    </location>
</feature>
<accession>A0A672ZY99</accession>
<dbReference type="GO" id="GO:0005737">
    <property type="term" value="C:cytoplasm"/>
    <property type="evidence" value="ECO:0007669"/>
    <property type="project" value="TreeGrafter"/>
</dbReference>
<dbReference type="Pfam" id="PF02121">
    <property type="entry name" value="IP_trans"/>
    <property type="match status" value="1"/>
</dbReference>
<dbReference type="InterPro" id="IPR001666">
    <property type="entry name" value="PI_transfer"/>
</dbReference>
<dbReference type="SUPFAM" id="SSF55961">
    <property type="entry name" value="Bet v1-like"/>
    <property type="match status" value="1"/>
</dbReference>
<dbReference type="SMART" id="SM01127">
    <property type="entry name" value="DDHD"/>
    <property type="match status" value="1"/>
</dbReference>
<evidence type="ECO:0000256" key="5">
    <source>
        <dbReference type="ARBA" id="ARBA00022837"/>
    </source>
</evidence>
<dbReference type="Pfam" id="PF02862">
    <property type="entry name" value="DDHD"/>
    <property type="match status" value="1"/>
</dbReference>
<dbReference type="GO" id="GO:0008525">
    <property type="term" value="F:phosphatidylcholine transporter activity"/>
    <property type="evidence" value="ECO:0007669"/>
    <property type="project" value="TreeGrafter"/>
</dbReference>
<feature type="compositionally biased region" description="Polar residues" evidence="6">
    <location>
        <begin position="1304"/>
        <end position="1318"/>
    </location>
</feature>
<feature type="compositionally biased region" description="Low complexity" evidence="6">
    <location>
        <begin position="287"/>
        <end position="303"/>
    </location>
</feature>
<dbReference type="InterPro" id="IPR023393">
    <property type="entry name" value="START-like_dom_sf"/>
</dbReference>
<keyword evidence="3" id="KW-0488">Methylation</keyword>
<feature type="compositionally biased region" description="Polar residues" evidence="6">
    <location>
        <begin position="1340"/>
        <end position="1357"/>
    </location>
</feature>
<evidence type="ECO:0000256" key="3">
    <source>
        <dbReference type="ARBA" id="ARBA00022481"/>
    </source>
</evidence>
<dbReference type="GO" id="GO:0046872">
    <property type="term" value="F:metal ion binding"/>
    <property type="evidence" value="ECO:0007669"/>
    <property type="project" value="InterPro"/>
</dbReference>
<dbReference type="SMART" id="SM00775">
    <property type="entry name" value="LNS2"/>
    <property type="match status" value="1"/>
</dbReference>
<dbReference type="Pfam" id="PF24694">
    <property type="entry name" value="LNS2_PITM1-3"/>
    <property type="match status" value="1"/>
</dbReference>
<dbReference type="GO" id="GO:0012505">
    <property type="term" value="C:endomembrane system"/>
    <property type="evidence" value="ECO:0007669"/>
    <property type="project" value="UniProtKB-SubCell"/>
</dbReference>
<evidence type="ECO:0000256" key="1">
    <source>
        <dbReference type="ARBA" id="ARBA00004184"/>
    </source>
</evidence>
<keyword evidence="5" id="KW-0106">Calcium</keyword>
<sequence length="1366" mass="151746">MLIKEYRIPMPMSVEEYRIAQLYMIQKKSREESCGEGSGVEILENKPYTDGPGGTGQYTHKVYHIGMHIPSWFRSILPKAALRVEEESWNAYPYTRTRYTCPFVEKFSIDIETYYKPDTGNQADVFNMSGAEKRQRSIDPIDIVTDPIPPHEYKAEEDPRLYKSMKTQRGPLRDDWIEEYNNNPGKSPIMCAYKLCKVEFRYWGMQSKIERFIHDVGLRKVMVRAHRQAWCWQDEWYGLTMEDIRQLELETQLTLARKMAQFSQAEEATEANGGAPSPDKEQEAKEAISSIEAEEVVVSSGGETLQPRGVLTKQWSTSSRSSRSSKRGVSPSRHSISEWRMQSIARDSDDSSDEEFFDAHEDLSDGEEVFPKEIAKWNSNDLMDKIEAADTEETPGMMKTDHGQSNCMSYLITSQQCLQPSKIHVLILVLHGGNILDTGGGDQSSKQADVNTISTAFDTVMRVHYPAALGRIAIRLVPCPAICAEAFSLVSNLSPYSYDEGCLSSSQDHIPLAALPLLATSAPPYQDAVATVIVRANQVYADFIKSLDGAAFSGQVCLIGDCVGGILGFDALCSSNQTVTESQNSSRRGSVISVQDQDLLSPGIIVNSGHGSSSPTLEGSRHLSRSNIDMPRAGTGDDTKRQLQRKRSDSSTYEMDTIKQHQAFLSSLHSSVLRSDAASRRSSSSTMLDGCSLGKFDFEVSDFFLFGSPLGLVLALRKTVIPMLDVAQLRPACQQVYNLFHPADPSASRLEPLLERKFHLLPPFNVPRYQRFPLGDGNSALLVETVQSNAQLLLDSGLPLSLRCQETISETCIPVPVLNWQESSLKATPATMESDVVQSHGGVFMDSSYPSSPVTGPLSRGQRRASEVSIASQVSGMADSYTATNIANTKSFQINQTKKLSLLSQIALTSQNKFFLKSPPKSRKKAAGFCPVLPRCSDCFPHCGFAAPLPRIVLGVHRCCVFSLETGESVMRHENSSILELDGKEVSEFTPSKPREKWLRKRTHVKIRNVTANHRVNDAVFTEDNQQVVTGRFMYGPLDMVTLAGEKVDLHIMTQPPSGEWVYFSTEVTNSSGRVSFVIPDDRRLGIGVYPVKMVVRGDHTFADSYLTVIPRGTEFVVFSIDGSFAASVSIMGSDPKVRAGAVDVVRHWQDLGYMIIYVTGRPDMQKQRVVAWLSQHNFPHGIVSFCDGLVHDPLRHKANFLKSLTEAHMKIFAGYGSTKDISVYTSIGLPPSQIYIVGRPSKKMQNQCQFITEGYAAHLSQLEYNHRSRPAKSSSARMVLRKGSFGLGANSDFLRKRNHLLRTISSQPAPSSPTGNIHNRPERTQSQSDSERLEREPTQRSMSITASCWGRSSSTKLEPGLFSPK</sequence>
<comment type="similarity">
    <text evidence="2">Belongs to the PtdIns transfer protein family. PI transfer class IIA subfamily.</text>
</comment>
<dbReference type="Proteomes" id="UP000472271">
    <property type="component" value="Chromosome 9"/>
</dbReference>
<reference evidence="8" key="1">
    <citation type="submission" date="2019-06" db="EMBL/GenBank/DDBJ databases">
        <authorList>
            <consortium name="Wellcome Sanger Institute Data Sharing"/>
        </authorList>
    </citation>
    <scope>NUCLEOTIDE SEQUENCE [LARGE SCALE GENOMIC DNA]</scope>
</reference>
<dbReference type="PROSITE" id="PS51043">
    <property type="entry name" value="DDHD"/>
    <property type="match status" value="1"/>
</dbReference>
<evidence type="ECO:0000256" key="4">
    <source>
        <dbReference type="ARBA" id="ARBA00022553"/>
    </source>
</evidence>
<reference evidence="8" key="2">
    <citation type="submission" date="2025-08" db="UniProtKB">
        <authorList>
            <consortium name="Ensembl"/>
        </authorList>
    </citation>
    <scope>IDENTIFICATION</scope>
</reference>
<dbReference type="PRINTS" id="PR00391">
    <property type="entry name" value="PITRANSFER"/>
</dbReference>
<evidence type="ECO:0000256" key="2">
    <source>
        <dbReference type="ARBA" id="ARBA00010316"/>
    </source>
</evidence>
<organism evidence="8 9">
    <name type="scientific">Sphaeramia orbicularis</name>
    <name type="common">orbiculate cardinalfish</name>
    <dbReference type="NCBI Taxonomy" id="375764"/>
    <lineage>
        <taxon>Eukaryota</taxon>
        <taxon>Metazoa</taxon>
        <taxon>Chordata</taxon>
        <taxon>Craniata</taxon>
        <taxon>Vertebrata</taxon>
        <taxon>Euteleostomi</taxon>
        <taxon>Actinopterygii</taxon>
        <taxon>Neopterygii</taxon>
        <taxon>Teleostei</taxon>
        <taxon>Neoteleostei</taxon>
        <taxon>Acanthomorphata</taxon>
        <taxon>Gobiaria</taxon>
        <taxon>Kurtiformes</taxon>
        <taxon>Apogonoidei</taxon>
        <taxon>Apogonidae</taxon>
        <taxon>Apogoninae</taxon>
        <taxon>Sphaeramia</taxon>
    </lineage>
</organism>
<dbReference type="InterPro" id="IPR023214">
    <property type="entry name" value="HAD_sf"/>
</dbReference>
<dbReference type="Ensembl" id="ENSSORT00005022706.1">
    <property type="protein sequence ID" value="ENSSORP00005022051.1"/>
    <property type="gene ID" value="ENSSORG00005010770.1"/>
</dbReference>
<gene>
    <name evidence="8" type="primary">pitpnm2</name>
</gene>
<keyword evidence="9" id="KW-1185">Reference proteome</keyword>
<evidence type="ECO:0000313" key="8">
    <source>
        <dbReference type="Ensembl" id="ENSSORP00005022051.1"/>
    </source>
</evidence>
<evidence type="ECO:0000259" key="7">
    <source>
        <dbReference type="PROSITE" id="PS51043"/>
    </source>
</evidence>
<protein>
    <submittedName>
        <fullName evidence="8">Phosphatidylinositol transfer protein membrane associated 2</fullName>
    </submittedName>
</protein>
<evidence type="ECO:0000256" key="6">
    <source>
        <dbReference type="SAM" id="MobiDB-lite"/>
    </source>
</evidence>
<dbReference type="SUPFAM" id="SSF56784">
    <property type="entry name" value="HAD-like"/>
    <property type="match status" value="1"/>
</dbReference>
<dbReference type="Gene3D" id="3.30.530.20">
    <property type="match status" value="1"/>
</dbReference>
<evidence type="ECO:0000313" key="9">
    <source>
        <dbReference type="Proteomes" id="UP000472271"/>
    </source>
</evidence>
<dbReference type="GO" id="GO:0031210">
    <property type="term" value="F:phosphatidylcholine binding"/>
    <property type="evidence" value="ECO:0007669"/>
    <property type="project" value="TreeGrafter"/>
</dbReference>
<reference evidence="8" key="3">
    <citation type="submission" date="2025-09" db="UniProtKB">
        <authorList>
            <consortium name="Ensembl"/>
        </authorList>
    </citation>
    <scope>IDENTIFICATION</scope>
</reference>
<feature type="compositionally biased region" description="Basic and acidic residues" evidence="6">
    <location>
        <begin position="635"/>
        <end position="649"/>
    </location>
</feature>
<feature type="compositionally biased region" description="Low complexity" evidence="6">
    <location>
        <begin position="316"/>
        <end position="333"/>
    </location>
</feature>
<dbReference type="PANTHER" id="PTHR10658">
    <property type="entry name" value="PHOSPHATIDYLINOSITOL TRANSFER PROTEIN"/>
    <property type="match status" value="1"/>
</dbReference>
<feature type="domain" description="DDHD" evidence="7">
    <location>
        <begin position="696"/>
        <end position="896"/>
    </location>
</feature>
<proteinExistence type="inferred from homology"/>
<dbReference type="PANTHER" id="PTHR10658:SF81">
    <property type="entry name" value="PROTEIN RETINAL DEGENERATION B"/>
    <property type="match status" value="1"/>
</dbReference>
<feature type="region of interest" description="Disordered" evidence="6">
    <location>
        <begin position="605"/>
        <end position="653"/>
    </location>
</feature>
<dbReference type="Gene3D" id="3.40.50.1000">
    <property type="entry name" value="HAD superfamily/HAD-like"/>
    <property type="match status" value="1"/>
</dbReference>
<dbReference type="Pfam" id="PF24695">
    <property type="entry name" value="PITM1-3"/>
    <property type="match status" value="1"/>
</dbReference>
<dbReference type="FunFam" id="3.40.50.1000:FF:000173">
    <property type="entry name" value="Membrane-associated phosphatidylinositol transfer protein 2"/>
    <property type="match status" value="1"/>
</dbReference>
<comment type="subcellular location">
    <subcellularLocation>
        <location evidence="1">Endomembrane system</location>
        <topology evidence="1">Peripheral membrane protein</topology>
    </subcellularLocation>
</comment>
<dbReference type="GO" id="GO:0008526">
    <property type="term" value="F:phosphatidylinositol transfer activity"/>
    <property type="evidence" value="ECO:0007669"/>
    <property type="project" value="TreeGrafter"/>
</dbReference>